<comment type="caution">
    <text evidence="3">The sequence shown here is derived from an EMBL/GenBank/DDBJ whole genome shotgun (WGS) entry which is preliminary data.</text>
</comment>
<dbReference type="Pfam" id="PF20938">
    <property type="entry name" value="DUF2264_C"/>
    <property type="match status" value="1"/>
</dbReference>
<dbReference type="InterPro" id="IPR049349">
    <property type="entry name" value="DUF2264_N"/>
</dbReference>
<dbReference type="Proteomes" id="UP000245362">
    <property type="component" value="Unassembled WGS sequence"/>
</dbReference>
<name>A0A2U3B6V0_9VIBR</name>
<sequence>MINDFCRYNTVRISLCIQGVNLGISLNQWFHSGECFTGRAATLNVLSVLAEKQLTQIKGEALSCPSDYSGAHYSQQTARIEHLSRLLMGVIPASTELASVCAEIREQIIIGTNPESNGFWQWPVNYDQRVVEMVALAMALTDARQQFWEPLNIGEKQNLTDWLLTVQTLEIPPNNWRWFRVLILTSLDKLGVEIDRSVLEEDLDFIDALYGQDGWYQDGASGVFDYYNPFAFQLYALVYCRWNGYKGPRCERLLQRACEFAQTYQVWFGSDGQQLCYGRSLNYRFASLAFWAEMARCEHPAVDVTRARAIWHHGMRWWAGKPIWEENGQLLPGYAYPNLLTTEFYTSPVSPLLAFKAFNALALSENHAFWLADVAEIPSVHSPTWIGESHLVWRNRGCYLMTNGPASSELRHCEDKYSKFAYSSDHGFSVESTRWIDQGWAGDNIMAVQHPQTGQWIGRSRNLSAYREGDALVSVWSPFDGCTINVVQTLHDGKERRRVEVSAEEELHLIITGYAVDKWVPWYSHLEEQEPKICSNRLFSEMKITQGSGTTHIYPCAPNTNLLYIHACVPAVVTPVTKGKSIIEVELFAGCTKN</sequence>
<organism evidence="3 4">
    <name type="scientific">Vibrio albus</name>
    <dbReference type="NCBI Taxonomy" id="2200953"/>
    <lineage>
        <taxon>Bacteria</taxon>
        <taxon>Pseudomonadati</taxon>
        <taxon>Pseudomonadota</taxon>
        <taxon>Gammaproteobacteria</taxon>
        <taxon>Vibrionales</taxon>
        <taxon>Vibrionaceae</taxon>
        <taxon>Vibrio</taxon>
    </lineage>
</organism>
<evidence type="ECO:0000313" key="4">
    <source>
        <dbReference type="Proteomes" id="UP000245362"/>
    </source>
</evidence>
<dbReference type="InterPro" id="IPR016624">
    <property type="entry name" value="UCP014753"/>
</dbReference>
<keyword evidence="4" id="KW-1185">Reference proteome</keyword>
<evidence type="ECO:0000259" key="2">
    <source>
        <dbReference type="Pfam" id="PF20938"/>
    </source>
</evidence>
<accession>A0A2U3B6V0</accession>
<feature type="domain" description="DUF2264" evidence="2">
    <location>
        <begin position="398"/>
        <end position="485"/>
    </location>
</feature>
<dbReference type="PANTHER" id="PTHR35339:SF4">
    <property type="entry name" value="LINALOOL DEHYDRATASE_ISOMERASE DOMAIN-CONTAINING PROTEIN"/>
    <property type="match status" value="1"/>
</dbReference>
<dbReference type="EMBL" id="QFWT01000009">
    <property type="protein sequence ID" value="PWI32523.1"/>
    <property type="molecule type" value="Genomic_DNA"/>
</dbReference>
<dbReference type="PANTHER" id="PTHR35339">
    <property type="entry name" value="LINALOOL DEHYDRATASE_ISOMERASE DOMAIN-CONTAINING PROTEIN"/>
    <property type="match status" value="1"/>
</dbReference>
<dbReference type="PIRSF" id="PIRSF014753">
    <property type="entry name" value="UCP014753"/>
    <property type="match status" value="1"/>
</dbReference>
<dbReference type="AlphaFoldDB" id="A0A2U3B6V0"/>
<reference evidence="3 4" key="1">
    <citation type="submission" date="2018-05" db="EMBL/GenBank/DDBJ databases">
        <title>Vibrio limimaris sp. nov., isolated from marine sediment.</title>
        <authorList>
            <person name="Li C.-M."/>
        </authorList>
    </citation>
    <scope>NUCLEOTIDE SEQUENCE [LARGE SCALE GENOMIC DNA]</scope>
    <source>
        <strain evidence="3 4">E4404</strain>
    </source>
</reference>
<gene>
    <name evidence="3" type="ORF">DI392_15865</name>
</gene>
<feature type="domain" description="DUF2264" evidence="1">
    <location>
        <begin position="61"/>
        <end position="373"/>
    </location>
</feature>
<evidence type="ECO:0000313" key="3">
    <source>
        <dbReference type="EMBL" id="PWI32523.1"/>
    </source>
</evidence>
<protein>
    <recommendedName>
        <fullName evidence="5">DUF2264 domain-containing protein</fullName>
    </recommendedName>
</protein>
<dbReference type="OrthoDB" id="9813465at2"/>
<dbReference type="InterPro" id="IPR049237">
    <property type="entry name" value="DUF2264_C"/>
</dbReference>
<proteinExistence type="predicted"/>
<evidence type="ECO:0008006" key="5">
    <source>
        <dbReference type="Google" id="ProtNLM"/>
    </source>
</evidence>
<evidence type="ECO:0000259" key="1">
    <source>
        <dbReference type="Pfam" id="PF10022"/>
    </source>
</evidence>
<dbReference type="Pfam" id="PF10022">
    <property type="entry name" value="DUF2264"/>
    <property type="match status" value="1"/>
</dbReference>